<sequence length="144" mass="16642">MERATLKREIIRESGFSNFDFKGTKADVLAFKDLKIEIKEIDKDLILYRRSKSGEPDSRYGLGYWWSDKKRNIEETRNELAVLEAWGNPLSTEYIVEIPKGIRVLTGITASQTQFQNGTDIVQEHREGGGVQYWINKVSVSWLK</sequence>
<keyword evidence="1" id="KW-0614">Plasmid</keyword>
<reference evidence="1" key="1">
    <citation type="journal article" date="2009" name="Plasmid">
        <title>Complete sequence of three plasmids from Bacillus thuringiensis INTA-FR7-4 environmental isolate and comparison with related plasmids from the Bacillus cereus group.</title>
        <authorList>
            <person name="Amadio A.F."/>
            <person name="Benintende G.B."/>
            <person name="Zandomeni R.O."/>
        </authorList>
    </citation>
    <scope>NUCLEOTIDE SEQUENCE</scope>
    <source>
        <strain evidence="1">INTA-FR7-4</strain>
        <plasmid evidence="1">pFR12.5</plasmid>
    </source>
</reference>
<accession>B0FXT5</accession>
<evidence type="ECO:0008006" key="2">
    <source>
        <dbReference type="Google" id="ProtNLM"/>
    </source>
</evidence>
<evidence type="ECO:0000313" key="1">
    <source>
        <dbReference type="EMBL" id="ABY68484.1"/>
    </source>
</evidence>
<gene>
    <name evidence="1" type="ORF">pFR12.5_14</name>
</gene>
<organism evidence="1">
    <name type="scientific">Bacillus thuringiensis</name>
    <dbReference type="NCBI Taxonomy" id="1428"/>
    <lineage>
        <taxon>Bacteria</taxon>
        <taxon>Bacillati</taxon>
        <taxon>Bacillota</taxon>
        <taxon>Bacilli</taxon>
        <taxon>Bacillales</taxon>
        <taxon>Bacillaceae</taxon>
        <taxon>Bacillus</taxon>
        <taxon>Bacillus cereus group</taxon>
    </lineage>
</organism>
<proteinExistence type="predicted"/>
<geneLocation type="plasmid" evidence="1">
    <name>pFR12.5</name>
</geneLocation>
<dbReference type="AlphaFoldDB" id="B0FXT5"/>
<name>B0FXT5_BACTU</name>
<dbReference type="EMBL" id="EU362918">
    <property type="protein sequence ID" value="ABY68484.1"/>
    <property type="molecule type" value="Genomic_DNA"/>
</dbReference>
<protein>
    <recommendedName>
        <fullName evidence="2">Autotransporter</fullName>
    </recommendedName>
</protein>